<accession>A0A6D2JZV2</accession>
<dbReference type="InterPro" id="IPR005162">
    <property type="entry name" value="Retrotrans_gag_dom"/>
</dbReference>
<dbReference type="Proteomes" id="UP000467841">
    <property type="component" value="Unassembled WGS sequence"/>
</dbReference>
<evidence type="ECO:0000313" key="3">
    <source>
        <dbReference type="Proteomes" id="UP000467841"/>
    </source>
</evidence>
<keyword evidence="3" id="KW-1185">Reference proteome</keyword>
<reference evidence="2" key="1">
    <citation type="submission" date="2020-01" db="EMBL/GenBank/DDBJ databases">
        <authorList>
            <person name="Mishra B."/>
        </authorList>
    </citation>
    <scope>NUCLEOTIDE SEQUENCE [LARGE SCALE GENOMIC DNA]</scope>
</reference>
<name>A0A6D2JZV2_9BRAS</name>
<feature type="domain" description="Retrotransposon gag" evidence="1">
    <location>
        <begin position="69"/>
        <end position="118"/>
    </location>
</feature>
<dbReference type="OrthoDB" id="1305902at2759"/>
<organism evidence="2 3">
    <name type="scientific">Microthlaspi erraticum</name>
    <dbReference type="NCBI Taxonomy" id="1685480"/>
    <lineage>
        <taxon>Eukaryota</taxon>
        <taxon>Viridiplantae</taxon>
        <taxon>Streptophyta</taxon>
        <taxon>Embryophyta</taxon>
        <taxon>Tracheophyta</taxon>
        <taxon>Spermatophyta</taxon>
        <taxon>Magnoliopsida</taxon>
        <taxon>eudicotyledons</taxon>
        <taxon>Gunneridae</taxon>
        <taxon>Pentapetalae</taxon>
        <taxon>rosids</taxon>
        <taxon>malvids</taxon>
        <taxon>Brassicales</taxon>
        <taxon>Brassicaceae</taxon>
        <taxon>Coluteocarpeae</taxon>
        <taxon>Microthlaspi</taxon>
    </lineage>
</organism>
<protein>
    <recommendedName>
        <fullName evidence="1">Retrotransposon gag domain-containing protein</fullName>
    </recommendedName>
</protein>
<dbReference type="Pfam" id="PF03732">
    <property type="entry name" value="Retrotrans_gag"/>
    <property type="match status" value="1"/>
</dbReference>
<gene>
    <name evidence="2" type="ORF">MERR_LOCUS32731</name>
</gene>
<comment type="caution">
    <text evidence="2">The sequence shown here is derived from an EMBL/GenBank/DDBJ whole genome shotgun (WGS) entry which is preliminary data.</text>
</comment>
<evidence type="ECO:0000313" key="2">
    <source>
        <dbReference type="EMBL" id="CAA7045496.1"/>
    </source>
</evidence>
<dbReference type="AlphaFoldDB" id="A0A6D2JZV2"/>
<dbReference type="EMBL" id="CACVBM020001321">
    <property type="protein sequence ID" value="CAA7045496.1"/>
    <property type="molecule type" value="Genomic_DNA"/>
</dbReference>
<proteinExistence type="predicted"/>
<evidence type="ECO:0000259" key="1">
    <source>
        <dbReference type="Pfam" id="PF03732"/>
    </source>
</evidence>
<sequence>MYYYHVKCKYINAIKLRLFPMSLLTKLTNGRRACPMAQSPLGMNARRPFLLNFSPPVAQPSLGEISKSCTAKLRSEIELHTENNETFAEAWERFKGYTSQCPHHGFNNESLLSTLYRGCLARYREMLDTASNGNFLNQDVDDGCSLWKHCKLQWKLWRRV</sequence>